<dbReference type="SFLD" id="SFLDS00003">
    <property type="entry name" value="Haloacid_Dehalogenase"/>
    <property type="match status" value="1"/>
</dbReference>
<dbReference type="EC" id="2.4.1.213" evidence="3"/>
<sequence>MLRPKDAQPYVLATDLDGTFLETKDGKKDKLYRFLRQNPDFIVIFVTGRNTEVILPFLDDLFIPNPHYIIGDVGATVLHGKKLTPVQPIQNKITRRWNETLADIADVTGLDALERQPVPQERRMSFFVEPDKLPKGKIEELSKKNCNVIYSNDIYLDILPHSTDKGRTLTALIDQLGIDHDNVLVAGDTMNDFSMYKAGFKGVVLDNSEQPLKEQAKSLKNAYYSKESGTDGIFEALHHFKMIKKDNAIAKADIYGDADLVMVYHRLPYKEAVENGKAVRQKHSSPNGILPTLLGFFSEKQKGSWVAWSLSETRNPENFAEHVDVDKDLYENLQACRIPLTANDVKIFYEVFSKEAFWLLLHSFHEKVIFNHDHWDHFLEINRIFAEKAAQEAAEGAVVWIHDYNLWMVPGYLRQMRPDVKIAFYHHTPFPSADIFNMTPWRRDIINSLMQCDYIGFHIPQYVDNFVNVVCSNMRATINKTQSAAPRFKTYGCAIGVDSYATSITTELSTVALGAHPVGINCKHIEDLVETDSVNALYDKIKEEVGDKKCIVSIERTDYTKGPVEKLKSYMRFLEDHPELHEEVVLIMVCTPPAKGMKIYEEISQDIAYHVGLINGRFGTYNWTPIKFVSRMVPFEDVIAYYKAADVGWVTPLRDGLNLVAKEYVMAKQASGTKGALVLSEFAGAAAELHSAFLVNPYDERDMSDKLFHALHIPDTEKETRIHRMANIIKTHDVNAWGNDFLSEVNKTRKSGIRSVA</sequence>
<name>A0ABV7D8I2_9PROT</name>
<gene>
    <name evidence="3" type="primary">ggpS</name>
    <name evidence="3" type="ORF">ACFOKA_15490</name>
</gene>
<dbReference type="SFLD" id="SFLDG01141">
    <property type="entry name" value="C2.B.1:_Sucrose_Phosphatase_Li"/>
    <property type="match status" value="1"/>
</dbReference>
<dbReference type="InterPro" id="IPR036412">
    <property type="entry name" value="HAD-like_sf"/>
</dbReference>
<dbReference type="EMBL" id="JBHRSL010000025">
    <property type="protein sequence ID" value="MFC3053304.1"/>
    <property type="molecule type" value="Genomic_DNA"/>
</dbReference>
<dbReference type="Gene3D" id="3.40.50.2000">
    <property type="entry name" value="Glycogen Phosphorylase B"/>
    <property type="match status" value="2"/>
</dbReference>
<dbReference type="PANTHER" id="PTHR10788:SF106">
    <property type="entry name" value="BCDNA.GH08860"/>
    <property type="match status" value="1"/>
</dbReference>
<dbReference type="InterPro" id="IPR023214">
    <property type="entry name" value="HAD_sf"/>
</dbReference>
<evidence type="ECO:0000259" key="2">
    <source>
        <dbReference type="Pfam" id="PF05116"/>
    </source>
</evidence>
<dbReference type="SFLD" id="SFLDG01140">
    <property type="entry name" value="C2.B:_Phosphomannomutase_and_P"/>
    <property type="match status" value="1"/>
</dbReference>
<dbReference type="NCBIfam" id="TIGR02398">
    <property type="entry name" value="gluc_glyc_Psyn"/>
    <property type="match status" value="1"/>
</dbReference>
<dbReference type="InterPro" id="IPR001830">
    <property type="entry name" value="Glyco_trans_20"/>
</dbReference>
<dbReference type="InterPro" id="IPR012764">
    <property type="entry name" value="Gluc_glyc_Psyn"/>
</dbReference>
<dbReference type="Pfam" id="PF05116">
    <property type="entry name" value="S6PP"/>
    <property type="match status" value="1"/>
</dbReference>
<evidence type="ECO:0000313" key="4">
    <source>
        <dbReference type="Proteomes" id="UP001595444"/>
    </source>
</evidence>
<proteinExistence type="inferred from homology"/>
<comment type="similarity">
    <text evidence="1">Belongs to the glycosyltransferase 20 family.</text>
</comment>
<accession>A0ABV7D8I2</accession>
<dbReference type="SUPFAM" id="SSF53756">
    <property type="entry name" value="UDP-Glycosyltransferase/glycogen phosphorylase"/>
    <property type="match status" value="1"/>
</dbReference>
<reference evidence="4" key="1">
    <citation type="journal article" date="2019" name="Int. J. Syst. Evol. Microbiol.">
        <title>The Global Catalogue of Microorganisms (GCM) 10K type strain sequencing project: providing services to taxonomists for standard genome sequencing and annotation.</title>
        <authorList>
            <consortium name="The Broad Institute Genomics Platform"/>
            <consortium name="The Broad Institute Genome Sequencing Center for Infectious Disease"/>
            <person name="Wu L."/>
            <person name="Ma J."/>
        </authorList>
    </citation>
    <scope>NUCLEOTIDE SEQUENCE [LARGE SCALE GENOMIC DNA]</scope>
    <source>
        <strain evidence="4">KCTC 62164</strain>
    </source>
</reference>
<dbReference type="Pfam" id="PF00982">
    <property type="entry name" value="Glyco_transf_20"/>
    <property type="match status" value="1"/>
</dbReference>
<evidence type="ECO:0000313" key="3">
    <source>
        <dbReference type="EMBL" id="MFC3053304.1"/>
    </source>
</evidence>
<protein>
    <submittedName>
        <fullName evidence="3">Glucosylglycerol-phosphate synthase</fullName>
        <ecNumber evidence="3">2.4.1.213</ecNumber>
    </submittedName>
</protein>
<dbReference type="NCBIfam" id="TIGR01484">
    <property type="entry name" value="HAD-SF-IIB"/>
    <property type="match status" value="1"/>
</dbReference>
<keyword evidence="3" id="KW-0808">Transferase</keyword>
<keyword evidence="4" id="KW-1185">Reference proteome</keyword>
<dbReference type="GO" id="GO:0033828">
    <property type="term" value="F:glucosylglycerol-phosphate synthase activity"/>
    <property type="evidence" value="ECO:0007669"/>
    <property type="project" value="UniProtKB-EC"/>
</dbReference>
<organism evidence="3 4">
    <name type="scientific">Kordiimonas pumila</name>
    <dbReference type="NCBI Taxonomy" id="2161677"/>
    <lineage>
        <taxon>Bacteria</taxon>
        <taxon>Pseudomonadati</taxon>
        <taxon>Pseudomonadota</taxon>
        <taxon>Alphaproteobacteria</taxon>
        <taxon>Kordiimonadales</taxon>
        <taxon>Kordiimonadaceae</taxon>
        <taxon>Kordiimonas</taxon>
    </lineage>
</organism>
<dbReference type="RefSeq" id="WP_228073876.1">
    <property type="nucleotide sequence ID" value="NZ_CP061205.1"/>
</dbReference>
<dbReference type="SUPFAM" id="SSF56784">
    <property type="entry name" value="HAD-like"/>
    <property type="match status" value="1"/>
</dbReference>
<dbReference type="Gene3D" id="3.40.50.1000">
    <property type="entry name" value="HAD superfamily/HAD-like"/>
    <property type="match status" value="1"/>
</dbReference>
<feature type="domain" description="Sucrose phosphatase-like" evidence="2">
    <location>
        <begin position="10"/>
        <end position="241"/>
    </location>
</feature>
<dbReference type="Proteomes" id="UP001595444">
    <property type="component" value="Unassembled WGS sequence"/>
</dbReference>
<evidence type="ECO:0000256" key="1">
    <source>
        <dbReference type="ARBA" id="ARBA00008799"/>
    </source>
</evidence>
<dbReference type="InterPro" id="IPR006379">
    <property type="entry name" value="HAD-SF_hydro_IIB"/>
</dbReference>
<dbReference type="CDD" id="cd03788">
    <property type="entry name" value="GT20_TPS"/>
    <property type="match status" value="1"/>
</dbReference>
<dbReference type="PANTHER" id="PTHR10788">
    <property type="entry name" value="TREHALOSE-6-PHOSPHATE SYNTHASE"/>
    <property type="match status" value="1"/>
</dbReference>
<keyword evidence="3" id="KW-0328">Glycosyltransferase</keyword>
<dbReference type="InterPro" id="IPR006380">
    <property type="entry name" value="SPP-like_dom"/>
</dbReference>
<comment type="caution">
    <text evidence="3">The sequence shown here is derived from an EMBL/GenBank/DDBJ whole genome shotgun (WGS) entry which is preliminary data.</text>
</comment>
<dbReference type="Gene3D" id="3.90.1070.10">
    <property type="match status" value="1"/>
</dbReference>